<evidence type="ECO:0000256" key="12">
    <source>
        <dbReference type="ARBA" id="ARBA00031088"/>
    </source>
</evidence>
<dbReference type="Pfam" id="PF22458">
    <property type="entry name" value="RsmF-B_ferredox"/>
    <property type="match status" value="1"/>
</dbReference>
<keyword evidence="9 14" id="KW-0949">S-adenosyl-L-methionine</keyword>
<dbReference type="RefSeq" id="WP_138787792.1">
    <property type="nucleotide sequence ID" value="NZ_JBHTGQ010000002.1"/>
</dbReference>
<dbReference type="PANTHER" id="PTHR22807:SF53">
    <property type="entry name" value="RIBOSOMAL RNA SMALL SUBUNIT METHYLTRANSFERASE B-RELATED"/>
    <property type="match status" value="1"/>
</dbReference>
<dbReference type="Proteomes" id="UP001596528">
    <property type="component" value="Unassembled WGS sequence"/>
</dbReference>
<dbReference type="Pfam" id="PF01029">
    <property type="entry name" value="NusB"/>
    <property type="match status" value="1"/>
</dbReference>
<evidence type="ECO:0000256" key="9">
    <source>
        <dbReference type="ARBA" id="ARBA00022691"/>
    </source>
</evidence>
<evidence type="ECO:0000313" key="16">
    <source>
        <dbReference type="EMBL" id="MFC7748753.1"/>
    </source>
</evidence>
<dbReference type="Gene3D" id="3.30.70.1170">
    <property type="entry name" value="Sun protein, domain 3"/>
    <property type="match status" value="1"/>
</dbReference>
<keyword evidence="17" id="KW-1185">Reference proteome</keyword>
<feature type="binding site" evidence="14">
    <location>
        <position position="322"/>
    </location>
    <ligand>
        <name>S-adenosyl-L-methionine</name>
        <dbReference type="ChEBI" id="CHEBI:59789"/>
    </ligand>
</feature>
<feature type="domain" description="SAM-dependent MTase RsmB/NOP-type" evidence="15">
    <location>
        <begin position="181"/>
        <end position="456"/>
    </location>
</feature>
<dbReference type="InterPro" id="IPR054728">
    <property type="entry name" value="RsmB-like_ferredoxin"/>
</dbReference>
<protein>
    <recommendedName>
        <fullName evidence="4">16S rRNA (cytosine(967)-C(5))-methyltransferase</fullName>
        <ecNumber evidence="4">2.1.1.176</ecNumber>
    </recommendedName>
    <alternativeName>
        <fullName evidence="11">16S rRNA m5C967 methyltransferase</fullName>
    </alternativeName>
    <alternativeName>
        <fullName evidence="12">rRNA (cytosine-C(5)-)-methyltransferase RsmB</fullName>
    </alternativeName>
</protein>
<comment type="subcellular location">
    <subcellularLocation>
        <location evidence="2">Cytoplasm</location>
    </subcellularLocation>
</comment>
<comment type="caution">
    <text evidence="16">The sequence shown here is derived from an EMBL/GenBank/DDBJ whole genome shotgun (WGS) entry which is preliminary data.</text>
</comment>
<dbReference type="InterPro" id="IPR006027">
    <property type="entry name" value="NusB_RsmB_TIM44"/>
</dbReference>
<keyword evidence="7 14" id="KW-0489">Methyltransferase</keyword>
<evidence type="ECO:0000256" key="3">
    <source>
        <dbReference type="ARBA" id="ARBA00007494"/>
    </source>
</evidence>
<dbReference type="Pfam" id="PF01189">
    <property type="entry name" value="Methyltr_RsmB-F"/>
    <property type="match status" value="1"/>
</dbReference>
<dbReference type="Gene3D" id="3.40.50.150">
    <property type="entry name" value="Vaccinia Virus protein VP39"/>
    <property type="match status" value="1"/>
</dbReference>
<dbReference type="InterPro" id="IPR001678">
    <property type="entry name" value="MeTrfase_RsmB-F_NOP2_dom"/>
</dbReference>
<keyword evidence="5" id="KW-0963">Cytoplasm</keyword>
<dbReference type="Gene3D" id="1.10.940.10">
    <property type="entry name" value="NusB-like"/>
    <property type="match status" value="1"/>
</dbReference>
<comment type="catalytic activity">
    <reaction evidence="13">
        <text>cytidine(967) in 16S rRNA + S-adenosyl-L-methionine = 5-methylcytidine(967) in 16S rRNA + S-adenosyl-L-homocysteine + H(+)</text>
        <dbReference type="Rhea" id="RHEA:42748"/>
        <dbReference type="Rhea" id="RHEA-COMP:10219"/>
        <dbReference type="Rhea" id="RHEA-COMP:10220"/>
        <dbReference type="ChEBI" id="CHEBI:15378"/>
        <dbReference type="ChEBI" id="CHEBI:57856"/>
        <dbReference type="ChEBI" id="CHEBI:59789"/>
        <dbReference type="ChEBI" id="CHEBI:74483"/>
        <dbReference type="ChEBI" id="CHEBI:82748"/>
        <dbReference type="EC" id="2.1.1.176"/>
    </reaction>
</comment>
<dbReference type="SUPFAM" id="SSF53335">
    <property type="entry name" value="S-adenosyl-L-methionine-dependent methyltransferases"/>
    <property type="match status" value="1"/>
</dbReference>
<organism evidence="16 17">
    <name type="scientific">Paenibacillus thermoaerophilus</name>
    <dbReference type="NCBI Taxonomy" id="1215385"/>
    <lineage>
        <taxon>Bacteria</taxon>
        <taxon>Bacillati</taxon>
        <taxon>Bacillota</taxon>
        <taxon>Bacilli</taxon>
        <taxon>Bacillales</taxon>
        <taxon>Paenibacillaceae</taxon>
        <taxon>Paenibacillus</taxon>
    </lineage>
</organism>
<keyword evidence="10 14" id="KW-0694">RNA-binding</keyword>
<dbReference type="GO" id="GO:0008168">
    <property type="term" value="F:methyltransferase activity"/>
    <property type="evidence" value="ECO:0007669"/>
    <property type="project" value="UniProtKB-KW"/>
</dbReference>
<evidence type="ECO:0000256" key="10">
    <source>
        <dbReference type="ARBA" id="ARBA00022884"/>
    </source>
</evidence>
<evidence type="ECO:0000256" key="4">
    <source>
        <dbReference type="ARBA" id="ARBA00012140"/>
    </source>
</evidence>
<comment type="similarity">
    <text evidence="3 14">Belongs to the class I-like SAM-binding methyltransferase superfamily. RsmB/NOP family.</text>
</comment>
<reference evidence="17" key="1">
    <citation type="journal article" date="2019" name="Int. J. Syst. Evol. Microbiol.">
        <title>The Global Catalogue of Microorganisms (GCM) 10K type strain sequencing project: providing services to taxonomists for standard genome sequencing and annotation.</title>
        <authorList>
            <consortium name="The Broad Institute Genomics Platform"/>
            <consortium name="The Broad Institute Genome Sequencing Center for Infectious Disease"/>
            <person name="Wu L."/>
            <person name="Ma J."/>
        </authorList>
    </citation>
    <scope>NUCLEOTIDE SEQUENCE [LARGE SCALE GENOMIC DNA]</scope>
    <source>
        <strain evidence="17">JCM 18657</strain>
    </source>
</reference>
<keyword evidence="6" id="KW-0698">rRNA processing</keyword>
<proteinExistence type="inferred from homology"/>
<dbReference type="InterPro" id="IPR023267">
    <property type="entry name" value="RCMT"/>
</dbReference>
<dbReference type="InterPro" id="IPR018314">
    <property type="entry name" value="RsmB/NOL1/NOP2-like_CS"/>
</dbReference>
<dbReference type="InterPro" id="IPR029063">
    <property type="entry name" value="SAM-dependent_MTases_sf"/>
</dbReference>
<dbReference type="EMBL" id="JBHTGQ010000002">
    <property type="protein sequence ID" value="MFC7748753.1"/>
    <property type="molecule type" value="Genomic_DNA"/>
</dbReference>
<dbReference type="NCBIfam" id="TIGR00563">
    <property type="entry name" value="rsmB"/>
    <property type="match status" value="1"/>
</dbReference>
<dbReference type="PANTHER" id="PTHR22807">
    <property type="entry name" value="NOP2 YEAST -RELATED NOL1/NOP2/FMU SUN DOMAIN-CONTAINING"/>
    <property type="match status" value="1"/>
</dbReference>
<dbReference type="InterPro" id="IPR035926">
    <property type="entry name" value="NusB-like_sf"/>
</dbReference>
<dbReference type="GO" id="GO:0032259">
    <property type="term" value="P:methylation"/>
    <property type="evidence" value="ECO:0007669"/>
    <property type="project" value="UniProtKB-KW"/>
</dbReference>
<dbReference type="PROSITE" id="PS51686">
    <property type="entry name" value="SAM_MT_RSMB_NOP"/>
    <property type="match status" value="1"/>
</dbReference>
<accession>A0ABW2V3C0</accession>
<dbReference type="SUPFAM" id="SSF48013">
    <property type="entry name" value="NusB-like"/>
    <property type="match status" value="1"/>
</dbReference>
<name>A0ABW2V3C0_9BACL</name>
<keyword evidence="8 14" id="KW-0808">Transferase</keyword>
<feature type="binding site" evidence="14">
    <location>
        <begin position="271"/>
        <end position="277"/>
    </location>
    <ligand>
        <name>S-adenosyl-L-methionine</name>
        <dbReference type="ChEBI" id="CHEBI:59789"/>
    </ligand>
</feature>
<dbReference type="InterPro" id="IPR049560">
    <property type="entry name" value="MeTrfase_RsmB-F_NOP2_cat"/>
</dbReference>
<evidence type="ECO:0000256" key="14">
    <source>
        <dbReference type="PROSITE-ProRule" id="PRU01023"/>
    </source>
</evidence>
<evidence type="ECO:0000256" key="13">
    <source>
        <dbReference type="ARBA" id="ARBA00047283"/>
    </source>
</evidence>
<comment type="function">
    <text evidence="1">Specifically methylates the cytosine at position 967 (m5C967) of 16S rRNA.</text>
</comment>
<gene>
    <name evidence="16" type="primary">rsmB</name>
    <name evidence="16" type="ORF">ACFQWB_02175</name>
</gene>
<dbReference type="PRINTS" id="PR02008">
    <property type="entry name" value="RCMTFAMILY"/>
</dbReference>
<dbReference type="InterPro" id="IPR004573">
    <property type="entry name" value="rRNA_ssu_MeTfrase_B"/>
</dbReference>
<evidence type="ECO:0000256" key="11">
    <source>
        <dbReference type="ARBA" id="ARBA00030399"/>
    </source>
</evidence>
<dbReference type="NCBIfam" id="NF011494">
    <property type="entry name" value="PRK14902.1"/>
    <property type="match status" value="1"/>
</dbReference>
<dbReference type="EC" id="2.1.1.176" evidence="4"/>
<evidence type="ECO:0000256" key="2">
    <source>
        <dbReference type="ARBA" id="ARBA00004496"/>
    </source>
</evidence>
<evidence type="ECO:0000256" key="8">
    <source>
        <dbReference type="ARBA" id="ARBA00022679"/>
    </source>
</evidence>
<feature type="active site" description="Nucleophile" evidence="14">
    <location>
        <position position="394"/>
    </location>
</feature>
<dbReference type="CDD" id="cd02440">
    <property type="entry name" value="AdoMet_MTases"/>
    <property type="match status" value="1"/>
</dbReference>
<sequence>MTGRARPPRARMLTAREIALDILTRVETEGAYSNLLLNERLRSLKPAPQEAALATELTYGTIQRLLTLDYFLDRYVKKGIAKLEPWVRALLRLSLYQLLYMPRIPEHAAVSEAVAIAKRRGHAGIAGVVNGTLRTMLRERDKLKLPEGLPAAERISLAESHPRWLVERWIGAFGEATAEAMCRANNEPPRISARVNRLRGTRESLLDELRAGGRDAAPSEVSRDGIVVAGGGNLALTDWYASGRLSVQDESSMLVAEAVAPEPGMNVLDACAAPGGKASHLAERMGDRGAVWACDVHEHKVALLQAHAERLGLSSLRPVLSDARELSGRFGPESFDRVLLDAPCSGLGVLRRKPDARWRKTPDEIRSLTGLQKELLDSVAGLVAPGGLLVYSTCTTEPEENELQVRAFLQRHPQYRLSPFPADSLPPGLDGGSGTVSILPHMYGTDGFFIARMQKGPAL</sequence>
<feature type="binding site" evidence="14">
    <location>
        <position position="341"/>
    </location>
    <ligand>
        <name>S-adenosyl-L-methionine</name>
        <dbReference type="ChEBI" id="CHEBI:59789"/>
    </ligand>
</feature>
<evidence type="ECO:0000313" key="17">
    <source>
        <dbReference type="Proteomes" id="UP001596528"/>
    </source>
</evidence>
<evidence type="ECO:0000259" key="15">
    <source>
        <dbReference type="PROSITE" id="PS51686"/>
    </source>
</evidence>
<feature type="binding site" evidence="14">
    <location>
        <position position="295"/>
    </location>
    <ligand>
        <name>S-adenosyl-L-methionine</name>
        <dbReference type="ChEBI" id="CHEBI:59789"/>
    </ligand>
</feature>
<evidence type="ECO:0000256" key="1">
    <source>
        <dbReference type="ARBA" id="ARBA00002724"/>
    </source>
</evidence>
<evidence type="ECO:0000256" key="5">
    <source>
        <dbReference type="ARBA" id="ARBA00022490"/>
    </source>
</evidence>
<evidence type="ECO:0000256" key="7">
    <source>
        <dbReference type="ARBA" id="ARBA00022603"/>
    </source>
</evidence>
<evidence type="ECO:0000256" key="6">
    <source>
        <dbReference type="ARBA" id="ARBA00022552"/>
    </source>
</evidence>
<dbReference type="PROSITE" id="PS01153">
    <property type="entry name" value="NOL1_NOP2_SUN"/>
    <property type="match status" value="1"/>
</dbReference>